<name>A0A1V3BZ70_9ACTN</name>
<proteinExistence type="predicted"/>
<sequence length="59" mass="6356">MEPPTDFTVRCSCEAENPEAAEEVVLEPMVGVIGPEDGVTVGTGPCDPWRPAHGFLCRR</sequence>
<comment type="caution">
    <text evidence="1">The sequence shown here is derived from an EMBL/GenBank/DDBJ whole genome shotgun (WGS) entry which is preliminary data.</text>
</comment>
<dbReference type="STRING" id="501010.NOSIN_06815"/>
<reference evidence="2" key="1">
    <citation type="submission" date="2016-08" db="EMBL/GenBank/DDBJ databases">
        <authorList>
            <person name="Tokovenko B."/>
            <person name="Kalinowski J."/>
        </authorList>
    </citation>
    <scope>NUCLEOTIDE SEQUENCE [LARGE SCALE GENOMIC DNA]</scope>
    <source>
        <strain evidence="2">UTMC102</strain>
    </source>
</reference>
<evidence type="ECO:0000313" key="1">
    <source>
        <dbReference type="EMBL" id="OOC53549.1"/>
    </source>
</evidence>
<dbReference type="AlphaFoldDB" id="A0A1V3BZ70"/>
<organism evidence="1 2">
    <name type="scientific">Nocardiopsis sinuspersici</name>
    <dbReference type="NCBI Taxonomy" id="501010"/>
    <lineage>
        <taxon>Bacteria</taxon>
        <taxon>Bacillati</taxon>
        <taxon>Actinomycetota</taxon>
        <taxon>Actinomycetes</taxon>
        <taxon>Streptosporangiales</taxon>
        <taxon>Nocardiopsidaceae</taxon>
        <taxon>Nocardiopsis</taxon>
    </lineage>
</organism>
<evidence type="ECO:0000313" key="2">
    <source>
        <dbReference type="Proteomes" id="UP000189004"/>
    </source>
</evidence>
<dbReference type="Proteomes" id="UP000189004">
    <property type="component" value="Unassembled WGS sequence"/>
</dbReference>
<protein>
    <submittedName>
        <fullName evidence="1">Uncharacterized protein</fullName>
    </submittedName>
</protein>
<dbReference type="EMBL" id="MCOK01000001">
    <property type="protein sequence ID" value="OOC53549.1"/>
    <property type="molecule type" value="Genomic_DNA"/>
</dbReference>
<gene>
    <name evidence="1" type="ORF">NOSIN_06815</name>
</gene>
<accession>A0A1V3BZ70</accession>
<keyword evidence="2" id="KW-1185">Reference proteome</keyword>